<name>A0ACC3T030_LIPKO</name>
<reference evidence="2" key="1">
    <citation type="journal article" date="2024" name="Front. Bioeng. Biotechnol.">
        <title>Genome-scale model development and genomic sequencing of the oleaginous clade Lipomyces.</title>
        <authorList>
            <person name="Czajka J.J."/>
            <person name="Han Y."/>
            <person name="Kim J."/>
            <person name="Mondo S.J."/>
            <person name="Hofstad B.A."/>
            <person name="Robles A."/>
            <person name="Haridas S."/>
            <person name="Riley R."/>
            <person name="LaButti K."/>
            <person name="Pangilinan J."/>
            <person name="Andreopoulos W."/>
            <person name="Lipzen A."/>
            <person name="Yan J."/>
            <person name="Wang M."/>
            <person name="Ng V."/>
            <person name="Grigoriev I.V."/>
            <person name="Spatafora J.W."/>
            <person name="Magnuson J.K."/>
            <person name="Baker S.E."/>
            <person name="Pomraning K.R."/>
        </authorList>
    </citation>
    <scope>NUCLEOTIDE SEQUENCE [LARGE SCALE GENOMIC DNA]</scope>
    <source>
        <strain evidence="2">CBS 7786</strain>
    </source>
</reference>
<evidence type="ECO:0000313" key="1">
    <source>
        <dbReference type="EMBL" id="KAK9236976.1"/>
    </source>
</evidence>
<proteinExistence type="predicted"/>
<dbReference type="Proteomes" id="UP001433508">
    <property type="component" value="Unassembled WGS sequence"/>
</dbReference>
<protein>
    <submittedName>
        <fullName evidence="1">Short-chain dehydrogenases/reductase</fullName>
    </submittedName>
</protein>
<gene>
    <name evidence="1" type="ORF">V1525DRAFT_186304</name>
</gene>
<organism evidence="1 2">
    <name type="scientific">Lipomyces kononenkoae</name>
    <name type="common">Yeast</name>
    <dbReference type="NCBI Taxonomy" id="34357"/>
    <lineage>
        <taxon>Eukaryota</taxon>
        <taxon>Fungi</taxon>
        <taxon>Dikarya</taxon>
        <taxon>Ascomycota</taxon>
        <taxon>Saccharomycotina</taxon>
        <taxon>Lipomycetes</taxon>
        <taxon>Lipomycetales</taxon>
        <taxon>Lipomycetaceae</taxon>
        <taxon>Lipomyces</taxon>
    </lineage>
</organism>
<comment type="caution">
    <text evidence="1">The sequence shown here is derived from an EMBL/GenBank/DDBJ whole genome shotgun (WGS) entry which is preliminary data.</text>
</comment>
<accession>A0ACC3T030</accession>
<sequence length="342" mass="36973">MVPLPEVIASNKRIASTLPHGLVAVFVGGTSGVGEYTVKAFAKYAPGPRVYIVGRSQEAANRIIEECKRFSLGGQFEFIKADVSLLKGVDDVCRQIKSKETSINILFETQGTMAFDKTTSEGLPLAAGIIMHSRMRFILNLLPLLQNAGSLRRVVSVLAATCEGDIYLDNIPGKGFPLLKWRNQVSSVQTLLLEEAARRAPDVSFVHTIPGFVKGGIMRDEPEGFRSPLMKAISRHIIEPLLQTLPAECGERHLFLATSAMYAPGRGGTALAGVPLDPKMVPARGIDGQTGSGMYSVDNKGKSAPPKVEKLLVKFREDGTAAKVWDYVSSDFMKITGTEVAP</sequence>
<dbReference type="EMBL" id="MU971376">
    <property type="protein sequence ID" value="KAK9236976.1"/>
    <property type="molecule type" value="Genomic_DNA"/>
</dbReference>
<keyword evidence="2" id="KW-1185">Reference proteome</keyword>
<evidence type="ECO:0000313" key="2">
    <source>
        <dbReference type="Proteomes" id="UP001433508"/>
    </source>
</evidence>